<evidence type="ECO:0000256" key="12">
    <source>
        <dbReference type="SAM" id="MobiDB-lite"/>
    </source>
</evidence>
<feature type="compositionally biased region" description="Low complexity" evidence="12">
    <location>
        <begin position="367"/>
        <end position="383"/>
    </location>
</feature>
<feature type="transmembrane region" description="Helical" evidence="11">
    <location>
        <begin position="143"/>
        <end position="164"/>
    </location>
</feature>
<dbReference type="PRINTS" id="PR01072">
    <property type="entry name" value="PRESENILIN"/>
</dbReference>
<evidence type="ECO:0000256" key="1">
    <source>
        <dbReference type="ARBA" id="ARBA00008604"/>
    </source>
</evidence>
<keyword evidence="5 11" id="KW-0914">Notch signaling pathway</keyword>
<keyword evidence="3 11" id="KW-0378">Hydrolase</keyword>
<keyword evidence="4 11" id="KW-0256">Endoplasmic reticulum</keyword>
<feature type="transmembrane region" description="Helical" evidence="11">
    <location>
        <begin position="85"/>
        <end position="106"/>
    </location>
</feature>
<feature type="compositionally biased region" description="Low complexity" evidence="12">
    <location>
        <begin position="478"/>
        <end position="495"/>
    </location>
</feature>
<evidence type="ECO:0000256" key="3">
    <source>
        <dbReference type="ARBA" id="ARBA00022801"/>
    </source>
</evidence>
<feature type="region of interest" description="Disordered" evidence="12">
    <location>
        <begin position="1"/>
        <end position="68"/>
    </location>
</feature>
<keyword evidence="14" id="KW-1185">Reference proteome</keyword>
<evidence type="ECO:0000256" key="8">
    <source>
        <dbReference type="ARBA" id="ARBA00023136"/>
    </source>
</evidence>
<accession>A0ABD3MB94</accession>
<dbReference type="GO" id="GO:0007219">
    <property type="term" value="P:Notch signaling pathway"/>
    <property type="evidence" value="ECO:0007669"/>
    <property type="project" value="UniProtKB-KW"/>
</dbReference>
<feature type="transmembrane region" description="Helical" evidence="11">
    <location>
        <begin position="645"/>
        <end position="664"/>
    </location>
</feature>
<dbReference type="FunFam" id="1.10.472.100:FF:000003">
    <property type="entry name" value="Presenilin"/>
    <property type="match status" value="1"/>
</dbReference>
<reference evidence="13 14" key="1">
    <citation type="submission" date="2024-10" db="EMBL/GenBank/DDBJ databases">
        <title>Updated reference genomes for cyclostephanoid diatoms.</title>
        <authorList>
            <person name="Roberts W.R."/>
            <person name="Alverson A.J."/>
        </authorList>
    </citation>
    <scope>NUCLEOTIDE SEQUENCE [LARGE SCALE GENOMIC DNA]</scope>
    <source>
        <strain evidence="13 14">AJA232-27</strain>
    </source>
</reference>
<comment type="caution">
    <text evidence="13">The sequence shown here is derived from an EMBL/GenBank/DDBJ whole genome shotgun (WGS) entry which is preliminary data.</text>
</comment>
<evidence type="ECO:0000313" key="14">
    <source>
        <dbReference type="Proteomes" id="UP001530293"/>
    </source>
</evidence>
<comment type="similarity">
    <text evidence="1 11">Belongs to the peptidase A22A family.</text>
</comment>
<evidence type="ECO:0000256" key="5">
    <source>
        <dbReference type="ARBA" id="ARBA00022976"/>
    </source>
</evidence>
<dbReference type="EMBL" id="JALLBG020000200">
    <property type="protein sequence ID" value="KAL3759457.1"/>
    <property type="molecule type" value="Genomic_DNA"/>
</dbReference>
<dbReference type="Gene3D" id="1.10.472.100">
    <property type="entry name" value="Presenilin"/>
    <property type="match status" value="1"/>
</dbReference>
<feature type="region of interest" description="Disordered" evidence="12">
    <location>
        <begin position="309"/>
        <end position="401"/>
    </location>
</feature>
<dbReference type="GO" id="GO:0044351">
    <property type="term" value="P:macropinocytosis"/>
    <property type="evidence" value="ECO:0007669"/>
    <property type="project" value="UniProtKB-ARBA"/>
</dbReference>
<protein>
    <recommendedName>
        <fullName evidence="11">Presenilin</fullName>
        <ecNumber evidence="11">3.4.23.-</ecNumber>
    </recommendedName>
</protein>
<feature type="transmembrane region" description="Helical" evidence="11">
    <location>
        <begin position="619"/>
        <end position="639"/>
    </location>
</feature>
<keyword evidence="11" id="KW-0645">Protease</keyword>
<dbReference type="PANTHER" id="PTHR10202:SF13">
    <property type="entry name" value="PRESENILIN HOMOLOG"/>
    <property type="match status" value="1"/>
</dbReference>
<dbReference type="SMART" id="SM00730">
    <property type="entry name" value="PSN"/>
    <property type="match status" value="1"/>
</dbReference>
<evidence type="ECO:0000256" key="10">
    <source>
        <dbReference type="ARBA" id="ARBA00066080"/>
    </source>
</evidence>
<dbReference type="Proteomes" id="UP001530293">
    <property type="component" value="Unassembled WGS sequence"/>
</dbReference>
<feature type="compositionally biased region" description="Polar residues" evidence="12">
    <location>
        <begin position="357"/>
        <end position="366"/>
    </location>
</feature>
<comment type="subcellular location">
    <subcellularLocation>
        <location evidence="11">Endoplasmic reticulum membrane</location>
        <topology evidence="11">Multi-pass membrane protein</topology>
    </subcellularLocation>
    <subcellularLocation>
        <location evidence="11">Golgi apparatus membrane</location>
        <topology evidence="11">Multi-pass membrane protein</topology>
    </subcellularLocation>
</comment>
<dbReference type="PANTHER" id="PTHR10202">
    <property type="entry name" value="PRESENILIN"/>
    <property type="match status" value="1"/>
</dbReference>
<dbReference type="GO" id="GO:0006508">
    <property type="term" value="P:proteolysis"/>
    <property type="evidence" value="ECO:0007669"/>
    <property type="project" value="UniProtKB-KW"/>
</dbReference>
<keyword evidence="6 11" id="KW-1133">Transmembrane helix</keyword>
<comment type="domain">
    <text evidence="11">The PAL motif is required for normal active site conformation.</text>
</comment>
<dbReference type="InterPro" id="IPR042524">
    <property type="entry name" value="Presenilin_C"/>
</dbReference>
<name>A0ABD3MB94_9STRA</name>
<keyword evidence="7 11" id="KW-0333">Golgi apparatus</keyword>
<feature type="transmembrane region" description="Helical" evidence="11">
    <location>
        <begin position="205"/>
        <end position="225"/>
    </location>
</feature>
<evidence type="ECO:0000256" key="6">
    <source>
        <dbReference type="ARBA" id="ARBA00022989"/>
    </source>
</evidence>
<dbReference type="InterPro" id="IPR006639">
    <property type="entry name" value="Preselin/SPP"/>
</dbReference>
<organism evidence="13 14">
    <name type="scientific">Discostella pseudostelligera</name>
    <dbReference type="NCBI Taxonomy" id="259834"/>
    <lineage>
        <taxon>Eukaryota</taxon>
        <taxon>Sar</taxon>
        <taxon>Stramenopiles</taxon>
        <taxon>Ochrophyta</taxon>
        <taxon>Bacillariophyta</taxon>
        <taxon>Coscinodiscophyceae</taxon>
        <taxon>Thalassiosirophycidae</taxon>
        <taxon>Stephanodiscales</taxon>
        <taxon>Stephanodiscaceae</taxon>
        <taxon>Discostella</taxon>
    </lineage>
</organism>
<feature type="compositionally biased region" description="Acidic residues" evidence="12">
    <location>
        <begin position="40"/>
        <end position="68"/>
    </location>
</feature>
<evidence type="ECO:0000313" key="13">
    <source>
        <dbReference type="EMBL" id="KAL3759457.1"/>
    </source>
</evidence>
<comment type="function">
    <text evidence="11">Probable subunit of the gamma-secretase complex, an endoprotease complex that catalyzes the intramembrane cleavage of integral membrane proteins such as Notch receptors.</text>
</comment>
<gene>
    <name evidence="13" type="ORF">ACHAWU_000756</name>
</gene>
<dbReference type="GO" id="GO:0000139">
    <property type="term" value="C:Golgi membrane"/>
    <property type="evidence" value="ECO:0007669"/>
    <property type="project" value="UniProtKB-SubCell"/>
</dbReference>
<evidence type="ECO:0000256" key="9">
    <source>
        <dbReference type="ARBA" id="ARBA00053367"/>
    </source>
</evidence>
<evidence type="ECO:0000256" key="11">
    <source>
        <dbReference type="RuleBase" id="RU361148"/>
    </source>
</evidence>
<feature type="region of interest" description="Disordered" evidence="12">
    <location>
        <begin position="457"/>
        <end position="512"/>
    </location>
</feature>
<feature type="transmembrane region" description="Helical" evidence="11">
    <location>
        <begin position="171"/>
        <end position="193"/>
    </location>
</feature>
<dbReference type="GO" id="GO:0070765">
    <property type="term" value="C:gamma-secretase complex"/>
    <property type="evidence" value="ECO:0007669"/>
    <property type="project" value="UniProtKB-ARBA"/>
</dbReference>
<sequence length="678" mass="73910">MAHPSNDDGNCLTSYHHHHDDTAASSSFRGGFQKVHSRDEEEVNGNGNDDDNSNYDDDDNESEDGDGVDDLTLSLNELMYSAHSFHVISLPVSLTMILAALAVTYVNTPETIADGAALMSQAYHVWKVDAENDSTSKQLALDFANGLVIVTVIGTMTFGIVLLYKYRCMKLLIGYMMFSSMTLLGVLGAQLFNIAIEKYRIPIDWFTFVFGIYNFAVVGVTAIFYATGIPTYITQAYLICSSVIISWQLSHFDTISTWTLLIMLGLYDLCAVLTPCGPLRALVNLMSDEDSPEMPGLLYEAEIPEGLKRPVMVGRRGGGGSNNNGEDDNRRKNDGNNDDEDTGSEGPPSSMAAERYQQPSVQHSTNSHSGVTTSGGATTSSSGDVEMSNTAKGSNDFDGQRKQRELTVTTTPDQPTPTAAAAATVMIPFAIAKLYRLPLTSSPPFIKADGNIGIKKQRRKHSFKSEHISTSPLLTPKDGAAVAADDDSSSNPSEDGSPRRSSENSFVIPDGEYTPSQLRTIVEAILPRNGATIVKQPRRALQGDKEDRYGIIGSDGTHKRTLFVDRKNGKVYEEMDDDDDDGSAYEGRFSNTIKLGLGDFIFYSVLVAKSAQYSFTCFIASYLVILAGLGGTLVLLAVYKHALPALPISIFLAVAFYVLVRFMAQPWIYAVMTNPYYV</sequence>
<proteinExistence type="inferred from homology"/>
<comment type="function">
    <text evidence="9">Probable catalytic subunit of the gamma-secretase complex, an endoprotease complex that catalyzes the intramembrane cleavage of integral membrane proteins such as Notch receptors. Requires the other members of the gamma-secretase complex to have a protease activity.</text>
</comment>
<keyword evidence="2 11" id="KW-0812">Transmembrane</keyword>
<comment type="subunit">
    <text evidence="10">Homodimer. Component of the gamma-secretase complex, a complex composed of a presenilin homodimer, nicastrin, aph1 and pen2.</text>
</comment>
<dbReference type="AlphaFoldDB" id="A0ABD3MB94"/>
<dbReference type="Pfam" id="PF01080">
    <property type="entry name" value="Presenilin"/>
    <property type="match status" value="1"/>
</dbReference>
<dbReference type="GO" id="GO:0004190">
    <property type="term" value="F:aspartic-type endopeptidase activity"/>
    <property type="evidence" value="ECO:0007669"/>
    <property type="project" value="UniProtKB-UniRule"/>
</dbReference>
<dbReference type="GO" id="GO:0005789">
    <property type="term" value="C:endoplasmic reticulum membrane"/>
    <property type="evidence" value="ECO:0007669"/>
    <property type="project" value="UniProtKB-SubCell"/>
</dbReference>
<dbReference type="EC" id="3.4.23.-" evidence="11"/>
<dbReference type="InterPro" id="IPR001108">
    <property type="entry name" value="Peptidase_A22A"/>
</dbReference>
<evidence type="ECO:0000256" key="7">
    <source>
        <dbReference type="ARBA" id="ARBA00023034"/>
    </source>
</evidence>
<evidence type="ECO:0000256" key="4">
    <source>
        <dbReference type="ARBA" id="ARBA00022824"/>
    </source>
</evidence>
<evidence type="ECO:0000256" key="2">
    <source>
        <dbReference type="ARBA" id="ARBA00022692"/>
    </source>
</evidence>
<keyword evidence="8 11" id="KW-0472">Membrane</keyword>